<evidence type="ECO:0000313" key="4">
    <source>
        <dbReference type="Proteomes" id="UP001155110"/>
    </source>
</evidence>
<gene>
    <name evidence="3" type="ORF">GGP99_003329</name>
</gene>
<dbReference type="NCBIfam" id="NF040570">
    <property type="entry name" value="guided_TnpB"/>
    <property type="match status" value="1"/>
</dbReference>
<name>A0AAW5PCM2_9BACT</name>
<comment type="caution">
    <text evidence="3">The sequence shown here is derived from an EMBL/GenBank/DDBJ whole genome shotgun (WGS) entry which is preliminary data.</text>
</comment>
<dbReference type="Proteomes" id="UP001155110">
    <property type="component" value="Unassembled WGS sequence"/>
</dbReference>
<dbReference type="InterPro" id="IPR021027">
    <property type="entry name" value="Transposase_put_HTH"/>
</dbReference>
<reference evidence="3" key="1">
    <citation type="submission" date="2022-08" db="EMBL/GenBank/DDBJ databases">
        <title>Genomic Encyclopedia of Type Strains, Phase V (KMG-V): Genome sequencing to study the core and pangenomes of soil and plant-associated prokaryotes.</title>
        <authorList>
            <person name="Whitman W."/>
        </authorList>
    </citation>
    <scope>NUCLEOTIDE SEQUENCE</scope>
    <source>
        <strain evidence="3">SP3002</strain>
    </source>
</reference>
<dbReference type="AlphaFoldDB" id="A0AAW5PCM2"/>
<evidence type="ECO:0000256" key="1">
    <source>
        <dbReference type="SAM" id="MobiDB-lite"/>
    </source>
</evidence>
<dbReference type="Pfam" id="PF12323">
    <property type="entry name" value="HTH_OrfB_IS605"/>
    <property type="match status" value="1"/>
</dbReference>
<proteinExistence type="predicted"/>
<accession>A0AAW5PCM2</accession>
<organism evidence="3 4">
    <name type="scientific">Salinibacter ruber</name>
    <dbReference type="NCBI Taxonomy" id="146919"/>
    <lineage>
        <taxon>Bacteria</taxon>
        <taxon>Pseudomonadati</taxon>
        <taxon>Rhodothermota</taxon>
        <taxon>Rhodothermia</taxon>
        <taxon>Rhodothermales</taxon>
        <taxon>Salinibacteraceae</taxon>
        <taxon>Salinibacter</taxon>
    </lineage>
</organism>
<dbReference type="RefSeq" id="WP_259258548.1">
    <property type="nucleotide sequence ID" value="NZ_JANTZM010000024.1"/>
</dbReference>
<feature type="domain" description="Transposase putative helix-turn-helix" evidence="2">
    <location>
        <begin position="12"/>
        <end position="56"/>
    </location>
</feature>
<feature type="region of interest" description="Disordered" evidence="1">
    <location>
        <begin position="133"/>
        <end position="161"/>
    </location>
</feature>
<sequence>MIFADNVMKHEIKHTYRYRLYPGEAQRQELARTFGCSRWVYNWALETKTKAYYQDEESLSFTDLSSRLTSKKKEEETEWLSEVSAVTLQQSLRNLNQAFTNFFEGRAEYPSFKSKKAGQTARYVGTAFGLSRRERETEAPSFEDAGTYKHPVVEGASVRAE</sequence>
<protein>
    <submittedName>
        <fullName evidence="3">Transposase</fullName>
    </submittedName>
</protein>
<evidence type="ECO:0000313" key="3">
    <source>
        <dbReference type="EMBL" id="MCS4159338.1"/>
    </source>
</evidence>
<dbReference type="EMBL" id="JANTZM010000024">
    <property type="protein sequence ID" value="MCS4159338.1"/>
    <property type="molecule type" value="Genomic_DNA"/>
</dbReference>
<evidence type="ECO:0000259" key="2">
    <source>
        <dbReference type="Pfam" id="PF12323"/>
    </source>
</evidence>